<feature type="transmembrane region" description="Helical" evidence="1">
    <location>
        <begin position="27"/>
        <end position="45"/>
    </location>
</feature>
<dbReference type="AlphaFoldDB" id="A0A3E0WEU2"/>
<dbReference type="EMBL" id="NBXE01000008">
    <property type="protein sequence ID" value="RFA28749.1"/>
    <property type="molecule type" value="Genomic_DNA"/>
</dbReference>
<feature type="transmembrane region" description="Helical" evidence="1">
    <location>
        <begin position="220"/>
        <end position="241"/>
    </location>
</feature>
<comment type="caution">
    <text evidence="2">The sequence shown here is derived from an EMBL/GenBank/DDBJ whole genome shotgun (WGS) entry which is preliminary data.</text>
</comment>
<sequence>MTAAPTTSVAPRQTSRLRAVEHRASTFAFWVLLAVGLALRIVLLFTNSFRVDSDNAVVYLIAKHFSEGDVAWFFWGQTYGGTLLEMVAGAAMVVFGTHVEVLSIVGALFFVVATLLVRQIATEAFGRRLVGNVAGVLFWFPGYWMQRVGTSEPGFYGPSLMLGLLTIWLVLRGDRRKSHLQWALIGLAAGLALWQSPMGIAIAAPAALVAVIRQFSPTRYLVGIAAAVLGALPWIIVFLTTATAVKPQRDTPIALVNFVAFFSRMLPGVLSFTHTPSAPGPGSTSSAIVRYPVAIIAVALIVMLLVLAITKRSWWLGTLVASTVTVVVVVVLGTGLILEVDSVRYAIFVLPAITIGIAYVVTLVPLAGLGAMAVAVAFTVAQVLIIFPDLRVSRAESFIVGNISVLGDYLEANDITGAYADYWVSYSVTAETGERAEVAALSGPRRYAPYEDTAQAAPRATVIVLRDNDNDRMLQTDASLPPSVRTEVGDYAVYSFAQPFDAYSYAWALY</sequence>
<keyword evidence="1" id="KW-1133">Transmembrane helix</keyword>
<dbReference type="RefSeq" id="WP_116417545.1">
    <property type="nucleotide sequence ID" value="NZ_NBXC01000008.1"/>
</dbReference>
<feature type="transmembrane region" description="Helical" evidence="1">
    <location>
        <begin position="343"/>
        <end position="361"/>
    </location>
</feature>
<accession>A0A3E0WEU2</accession>
<feature type="transmembrane region" description="Helical" evidence="1">
    <location>
        <begin position="87"/>
        <end position="117"/>
    </location>
</feature>
<feature type="transmembrane region" description="Helical" evidence="1">
    <location>
        <begin position="288"/>
        <end position="307"/>
    </location>
</feature>
<evidence type="ECO:0000256" key="1">
    <source>
        <dbReference type="SAM" id="Phobius"/>
    </source>
</evidence>
<feature type="transmembrane region" description="Helical" evidence="1">
    <location>
        <begin position="153"/>
        <end position="171"/>
    </location>
</feature>
<gene>
    <name evidence="2" type="ORF">B7R25_03240</name>
</gene>
<feature type="transmembrane region" description="Helical" evidence="1">
    <location>
        <begin position="253"/>
        <end position="273"/>
    </location>
</feature>
<name>A0A3E0WEU2_9MICO</name>
<dbReference type="Proteomes" id="UP000257080">
    <property type="component" value="Unassembled WGS sequence"/>
</dbReference>
<evidence type="ECO:0000313" key="3">
    <source>
        <dbReference type="Proteomes" id="UP000257080"/>
    </source>
</evidence>
<feature type="transmembrane region" description="Helical" evidence="1">
    <location>
        <begin position="129"/>
        <end position="147"/>
    </location>
</feature>
<keyword evidence="1" id="KW-0812">Transmembrane</keyword>
<feature type="transmembrane region" description="Helical" evidence="1">
    <location>
        <begin position="368"/>
        <end position="387"/>
    </location>
</feature>
<dbReference type="OrthoDB" id="5124967at2"/>
<feature type="transmembrane region" description="Helical" evidence="1">
    <location>
        <begin position="314"/>
        <end position="337"/>
    </location>
</feature>
<proteinExistence type="predicted"/>
<evidence type="ECO:0000313" key="2">
    <source>
        <dbReference type="EMBL" id="RFA28749.1"/>
    </source>
</evidence>
<keyword evidence="1" id="KW-0472">Membrane</keyword>
<reference evidence="2 3" key="1">
    <citation type="submission" date="2017-04" db="EMBL/GenBank/DDBJ databases">
        <title>Comparative genome analysis of Subtercola boreus.</title>
        <authorList>
            <person name="Cho Y.-J."/>
            <person name="Cho A."/>
            <person name="Kim O.-S."/>
            <person name="Lee J.-I."/>
        </authorList>
    </citation>
    <scope>NUCLEOTIDE SEQUENCE [LARGE SCALE GENOMIC DNA]</scope>
    <source>
        <strain evidence="2 3">P28004</strain>
    </source>
</reference>
<feature type="transmembrane region" description="Helical" evidence="1">
    <location>
        <begin position="183"/>
        <end position="208"/>
    </location>
</feature>
<organism evidence="2 3">
    <name type="scientific">Subtercola boreus</name>
    <dbReference type="NCBI Taxonomy" id="120213"/>
    <lineage>
        <taxon>Bacteria</taxon>
        <taxon>Bacillati</taxon>
        <taxon>Actinomycetota</taxon>
        <taxon>Actinomycetes</taxon>
        <taxon>Micrococcales</taxon>
        <taxon>Microbacteriaceae</taxon>
        <taxon>Subtercola</taxon>
    </lineage>
</organism>
<protein>
    <submittedName>
        <fullName evidence="2">Uncharacterized protein</fullName>
    </submittedName>
</protein>